<reference evidence="4" key="1">
    <citation type="journal article" date="2013" name="PLoS Genet.">
        <title>The genome of Spraguea lophii and the basis of host-microsporidian interactions.</title>
        <authorList>
            <person name="Campbell S.E."/>
            <person name="Williams T.A."/>
            <person name="Yousuf A."/>
            <person name="Soanes D.M."/>
            <person name="Paszkiewicz K.H."/>
            <person name="Williams B.A.P."/>
        </authorList>
    </citation>
    <scope>NUCLEOTIDE SEQUENCE [LARGE SCALE GENOMIC DNA]</scope>
    <source>
        <strain evidence="4">42_110</strain>
    </source>
</reference>
<dbReference type="InParanoid" id="S7W9T8"/>
<organism evidence="3 4">
    <name type="scientific">Spraguea lophii (strain 42_110)</name>
    <name type="common">Microsporidian parasite</name>
    <dbReference type="NCBI Taxonomy" id="1358809"/>
    <lineage>
        <taxon>Eukaryota</taxon>
        <taxon>Fungi</taxon>
        <taxon>Fungi incertae sedis</taxon>
        <taxon>Microsporidia</taxon>
        <taxon>Spragueidae</taxon>
        <taxon>Spraguea</taxon>
    </lineage>
</organism>
<dbReference type="GO" id="GO:0004519">
    <property type="term" value="F:endonuclease activity"/>
    <property type="evidence" value="ECO:0007669"/>
    <property type="project" value="TreeGrafter"/>
</dbReference>
<dbReference type="AlphaFoldDB" id="S7W9T8"/>
<evidence type="ECO:0000256" key="1">
    <source>
        <dbReference type="SAM" id="Phobius"/>
    </source>
</evidence>
<dbReference type="PANTHER" id="PTHR46535">
    <property type="entry name" value="NEDD4-BINDING PROTEIN 2"/>
    <property type="match status" value="1"/>
</dbReference>
<feature type="domain" description="CUE" evidence="2">
    <location>
        <begin position="59"/>
        <end position="101"/>
    </location>
</feature>
<dbReference type="SMART" id="SM00546">
    <property type="entry name" value="CUE"/>
    <property type="match status" value="1"/>
</dbReference>
<dbReference type="CDD" id="cd14279">
    <property type="entry name" value="CUE"/>
    <property type="match status" value="1"/>
</dbReference>
<keyword evidence="1" id="KW-1133">Transmembrane helix</keyword>
<dbReference type="EMBL" id="ATCN01000729">
    <property type="protein sequence ID" value="EPR78522.1"/>
    <property type="molecule type" value="Genomic_DNA"/>
</dbReference>
<comment type="caution">
    <text evidence="3">The sequence shown here is derived from an EMBL/GenBank/DDBJ whole genome shotgun (WGS) entry which is preliminary data.</text>
</comment>
<proteinExistence type="predicted"/>
<dbReference type="InterPro" id="IPR052772">
    <property type="entry name" value="Endo/PolyKinase_Domain-Protein"/>
</dbReference>
<accession>S7W9T8</accession>
<evidence type="ECO:0000313" key="3">
    <source>
        <dbReference type="EMBL" id="EPR78522.1"/>
    </source>
</evidence>
<sequence>NCIKFFSLATEKYEFLNELDLSDNPIHHYFIIISYFTFISINLLSFIFILQIIPQSMKERIKLRNQLKEIFPNISSDIIEQTINENNNIDEMIINLLEPSNVDVTPNEYLYNMKEYIRRGGSKIEKKYNYEEIFGKKHVDYNLDPLKLRKEAFELYEKAQIIISEASNKYSKKSLNPSLTYYTDKAMKLQEKAKSLNHTASTIFLNNMLKRCEEFTLDFHNLHVKESIDFLEDYIEVKNPQKMKIITGQKYNSVRLMPEITKYLNTKKYKTKENGPAIIAIKKL</sequence>
<evidence type="ECO:0000259" key="2">
    <source>
        <dbReference type="PROSITE" id="PS51140"/>
    </source>
</evidence>
<keyword evidence="4" id="KW-1185">Reference proteome</keyword>
<dbReference type="OMA" id="LMPEITK"/>
<dbReference type="Gene3D" id="3.30.1370.110">
    <property type="match status" value="1"/>
</dbReference>
<gene>
    <name evidence="3" type="ORF">SLOPH_1868</name>
</gene>
<dbReference type="GO" id="GO:0005634">
    <property type="term" value="C:nucleus"/>
    <property type="evidence" value="ECO:0007669"/>
    <property type="project" value="TreeGrafter"/>
</dbReference>
<dbReference type="HOGENOM" id="CLU_981986_0_0_1"/>
<dbReference type="PANTHER" id="PTHR46535:SF1">
    <property type="entry name" value="NEDD4-BINDING PROTEIN 2"/>
    <property type="match status" value="1"/>
</dbReference>
<keyword evidence="1" id="KW-0472">Membrane</keyword>
<feature type="transmembrane region" description="Helical" evidence="1">
    <location>
        <begin position="29"/>
        <end position="53"/>
    </location>
</feature>
<name>S7W9T8_SPRLO</name>
<dbReference type="PROSITE" id="PS51140">
    <property type="entry name" value="CUE"/>
    <property type="match status" value="1"/>
</dbReference>
<dbReference type="GO" id="GO:0043130">
    <property type="term" value="F:ubiquitin binding"/>
    <property type="evidence" value="ECO:0007669"/>
    <property type="project" value="InterPro"/>
</dbReference>
<feature type="non-terminal residue" evidence="3">
    <location>
        <position position="1"/>
    </location>
</feature>
<dbReference type="Pfam" id="PF02845">
    <property type="entry name" value="CUE"/>
    <property type="match status" value="1"/>
</dbReference>
<dbReference type="InterPro" id="IPR036063">
    <property type="entry name" value="Smr_dom_sf"/>
</dbReference>
<dbReference type="InterPro" id="IPR003892">
    <property type="entry name" value="CUE"/>
</dbReference>
<evidence type="ECO:0000313" key="4">
    <source>
        <dbReference type="Proteomes" id="UP000014978"/>
    </source>
</evidence>
<dbReference type="Proteomes" id="UP000014978">
    <property type="component" value="Unassembled WGS sequence"/>
</dbReference>
<dbReference type="VEuPathDB" id="MicrosporidiaDB:SLOPH_1868"/>
<keyword evidence="1" id="KW-0812">Transmembrane</keyword>
<protein>
    <recommendedName>
        <fullName evidence="2">CUE domain-containing protein</fullName>
    </recommendedName>
</protein>